<protein>
    <submittedName>
        <fullName evidence="2">Uncharacterized protein</fullName>
    </submittedName>
</protein>
<keyword evidence="1" id="KW-0812">Transmembrane</keyword>
<accession>A0AAE7P706</accession>
<keyword evidence="3" id="KW-1185">Reference proteome</keyword>
<name>A0AAE7P706_9CAUD</name>
<feature type="transmembrane region" description="Helical" evidence="1">
    <location>
        <begin position="26"/>
        <end position="50"/>
    </location>
</feature>
<reference evidence="2" key="1">
    <citation type="submission" date="2020-12" db="EMBL/GenBank/DDBJ databases">
        <authorList>
            <person name="Youbin C."/>
            <person name="Kawngpyo K."/>
        </authorList>
    </citation>
    <scope>NUCLEOTIDE SEQUENCE</scope>
</reference>
<evidence type="ECO:0000313" key="3">
    <source>
        <dbReference type="Proteomes" id="UP000828328"/>
    </source>
</evidence>
<gene>
    <name evidence="2" type="ORF">BCPST_092</name>
</gene>
<evidence type="ECO:0000313" key="2">
    <source>
        <dbReference type="EMBL" id="QQO38710.1"/>
    </source>
</evidence>
<sequence>MLTGILFYFLLGIAIALDIGFKSLKAYILFIIFWCPLMIMGLALVIYELIENFIRKVKGDKNEKS</sequence>
<dbReference type="EMBL" id="MW392802">
    <property type="protein sequence ID" value="QQO38710.1"/>
    <property type="molecule type" value="Genomic_DNA"/>
</dbReference>
<keyword evidence="1" id="KW-0472">Membrane</keyword>
<proteinExistence type="predicted"/>
<dbReference type="Proteomes" id="UP000828328">
    <property type="component" value="Segment"/>
</dbReference>
<evidence type="ECO:0000256" key="1">
    <source>
        <dbReference type="SAM" id="Phobius"/>
    </source>
</evidence>
<organism evidence="2 3">
    <name type="scientific">Bacillus phage BCPST</name>
    <dbReference type="NCBI Taxonomy" id="2801506"/>
    <lineage>
        <taxon>Viruses</taxon>
        <taxon>Duplodnaviria</taxon>
        <taxon>Heunggongvirae</taxon>
        <taxon>Uroviricota</taxon>
        <taxon>Caudoviricetes</taxon>
        <taxon>Sejongvirinae</taxon>
        <taxon>Yihwangvirus</taxon>
        <taxon>Yihwangvirus BCPST</taxon>
    </lineage>
</organism>
<keyword evidence="1" id="KW-1133">Transmembrane helix</keyword>